<dbReference type="InterPro" id="IPR023829">
    <property type="entry name" value="PGA_PgaD"/>
</dbReference>
<dbReference type="HOGENOM" id="CLU_127488_0_0_7"/>
<dbReference type="GO" id="GO:0043709">
    <property type="term" value="P:cell adhesion involved in single-species biofilm formation"/>
    <property type="evidence" value="ECO:0007669"/>
    <property type="project" value="InterPro"/>
</dbReference>
<accession>B8JG48</accession>
<dbReference type="Proteomes" id="UP000007089">
    <property type="component" value="Chromosome"/>
</dbReference>
<dbReference type="EMBL" id="CP001359">
    <property type="protein sequence ID" value="ACL66451.1"/>
    <property type="molecule type" value="Genomic_DNA"/>
</dbReference>
<proteinExistence type="predicted"/>
<dbReference type="AlphaFoldDB" id="B8JG48"/>
<gene>
    <name evidence="1" type="ordered locus">A2cp1_3116</name>
</gene>
<evidence type="ECO:0000313" key="2">
    <source>
        <dbReference type="Proteomes" id="UP000007089"/>
    </source>
</evidence>
<reference evidence="1" key="1">
    <citation type="submission" date="2009-01" db="EMBL/GenBank/DDBJ databases">
        <title>Complete sequence of Anaeromyxobacter dehalogenans 2CP-1.</title>
        <authorList>
            <consortium name="US DOE Joint Genome Institute"/>
            <person name="Lucas S."/>
            <person name="Copeland A."/>
            <person name="Lapidus A."/>
            <person name="Glavina del Rio T."/>
            <person name="Dalin E."/>
            <person name="Tice H."/>
            <person name="Bruce D."/>
            <person name="Goodwin L."/>
            <person name="Pitluck S."/>
            <person name="Saunders E."/>
            <person name="Brettin T."/>
            <person name="Detter J.C."/>
            <person name="Han C."/>
            <person name="Larimer F."/>
            <person name="Land M."/>
            <person name="Hauser L."/>
            <person name="Kyrpides N."/>
            <person name="Ovchinnikova G."/>
            <person name="Beliaev A.S."/>
            <person name="Richardson P."/>
        </authorList>
    </citation>
    <scope>NUCLEOTIDE SEQUENCE</scope>
    <source>
        <strain evidence="1">2CP-1</strain>
    </source>
</reference>
<name>B8JG48_ANAD2</name>
<dbReference type="Pfam" id="PF13994">
    <property type="entry name" value="PgaD"/>
    <property type="match status" value="1"/>
</dbReference>
<dbReference type="RefSeq" id="WP_012634175.1">
    <property type="nucleotide sequence ID" value="NC_011891.1"/>
</dbReference>
<keyword evidence="2" id="KW-1185">Reference proteome</keyword>
<dbReference type="NCBIfam" id="TIGR03940">
    <property type="entry name" value="PGA_PgaD"/>
    <property type="match status" value="1"/>
</dbReference>
<evidence type="ECO:0000313" key="1">
    <source>
        <dbReference type="EMBL" id="ACL66451.1"/>
    </source>
</evidence>
<sequence length="181" mass="19229">MSGSLIINARHRLAWYQRLLSDASTAVMWGAWLWLWVPILRAVAELGMRSSPVLVKLVANGTAGDLPSSVMALVGTSGTLLVWKGLPARKALADDEALSLRDYARHFALPESSLQAGRRAAVCVVHHDDEGRIVRLECRGPVATPAPAERRSPPVVEPLEPAGCGAALACEPVARGQAVAA</sequence>
<organism evidence="1 2">
    <name type="scientific">Anaeromyxobacter dehalogenans (strain ATCC BAA-258 / DSM 21875 / 2CP-1)</name>
    <dbReference type="NCBI Taxonomy" id="455488"/>
    <lineage>
        <taxon>Bacteria</taxon>
        <taxon>Pseudomonadati</taxon>
        <taxon>Myxococcota</taxon>
        <taxon>Myxococcia</taxon>
        <taxon>Myxococcales</taxon>
        <taxon>Cystobacterineae</taxon>
        <taxon>Anaeromyxobacteraceae</taxon>
        <taxon>Anaeromyxobacter</taxon>
    </lineage>
</organism>
<evidence type="ECO:0008006" key="3">
    <source>
        <dbReference type="Google" id="ProtNLM"/>
    </source>
</evidence>
<dbReference type="KEGG" id="acp:A2cp1_3116"/>
<protein>
    <recommendedName>
        <fullName evidence="3">Poly-beta-1,6-N-acetyl-D-glucosamine biosynthesis protein PgaD</fullName>
    </recommendedName>
</protein>